<dbReference type="AlphaFoldDB" id="A0A1T4Y3C6"/>
<dbReference type="InterPro" id="IPR036397">
    <property type="entry name" value="RNaseH_sf"/>
</dbReference>
<dbReference type="STRING" id="1121449.SAMN02745704_02711"/>
<keyword evidence="5" id="KW-0347">Helicase</keyword>
<dbReference type="GO" id="GO:0043138">
    <property type="term" value="F:3'-5' DNA helicase activity"/>
    <property type="evidence" value="ECO:0007669"/>
    <property type="project" value="TreeGrafter"/>
</dbReference>
<dbReference type="GO" id="GO:0005524">
    <property type="term" value="F:ATP binding"/>
    <property type="evidence" value="ECO:0007669"/>
    <property type="project" value="UniProtKB-KW"/>
</dbReference>
<dbReference type="InterPro" id="IPR011545">
    <property type="entry name" value="DEAD/DEAH_box_helicase_dom"/>
</dbReference>
<keyword evidence="6" id="KW-1185">Reference proteome</keyword>
<sequence length="969" mass="107015">MTSRVSEYIDALLAAPGLGGQVAHHRVLQGGAARYADPARPLPKALRAVLAARGIERLYSHQAEALNLARSGRDVVVATPTASGKTLTYNLPVLEQCLADPGSRALYLFPLKALARDQLKGFQELTALLPPQALRTSGGLPPAAAIYDGDTTPHFRRKIRDNPPNVLLTNPDMLHLSLLPNHEKWAEVFANLTHVVVDEVHTYRGVMGSHMAMVFRRLLRICRAWGANPVFLFCSATVGNPAQLCQRLTGRDVTDVTRTGAGTSSRHMVFLNPLEGEARAVIQLLRSALARNLRTIVYARSRKLTELLSLWVQEQSGSYRERISAYRAGFLPEERRGIEQRMASGELLAVISTSALELGIDIGGLDLCILAGYPGSVMATLQRGGRVGRAGQESAVVLVAGEDALDQHFMRHPDDFFSRPPEDAVLNPFNPAILDRHLECAAAEMELRPGEPFLQEQPMQQAVHSMLALGRLFEVVRERSGGDGSPETIVTGIVGRRKRPHRNVDLRGAGRSMHIQDRDTNKEIGTVDQHRACKETHPGAVYLHRGAPWLVDDLDLDAGVVTAHRQSVGWYTRVRGSKTTEILEVEQETVICGTRVHLGRLRVTEEITGYEKRSVRGGRMLGLVPLDLPPMVFETEGIWFLIPDELRRDCEDEYLHFMGGIHALEHAAIGILPLLVLTDRNDLGGISTPMHPQVGGSAVFIYDGLPGGAGLSRQAFAKAEELLRSTHQTIAGCECELGCPSCVHSPKCGSGNRPMDKAAALFLSARLLDRPAPPPAPRIAAQPKEETMPVVDPKRFGVLDIETRRSAQEVGGWNRAKLMGVSIAVLYDSAEDRFFDYEEHQIGELVQHLQTLDLTIGFNILKFDYSVLTGLSDFPFHTLPTLDLLVHVHNRLGYRVKLDNLAQATLSAAKSADGLQALQWWKEGRLDLITEYCRQDVAVTRDLYLHGREHRHVFFTNKAKQTVRLPVEW</sequence>
<dbReference type="InterPro" id="IPR038720">
    <property type="entry name" value="YprB_RNase_H-like_dom"/>
</dbReference>
<feature type="domain" description="Helicase ATP-binding" evidence="3">
    <location>
        <begin position="66"/>
        <end position="256"/>
    </location>
</feature>
<name>A0A1T4Y3C6_9BACT</name>
<proteinExistence type="predicted"/>
<dbReference type="EMBL" id="FUYC01000025">
    <property type="protein sequence ID" value="SKA96309.1"/>
    <property type="molecule type" value="Genomic_DNA"/>
</dbReference>
<dbReference type="Pfam" id="PF13482">
    <property type="entry name" value="RNase_H_2"/>
    <property type="match status" value="1"/>
</dbReference>
<dbReference type="InterPro" id="IPR018973">
    <property type="entry name" value="MZB"/>
</dbReference>
<dbReference type="RefSeq" id="WP_078718251.1">
    <property type="nucleotide sequence ID" value="NZ_FUYC01000025.1"/>
</dbReference>
<evidence type="ECO:0000313" key="5">
    <source>
        <dbReference type="EMBL" id="SKA96309.1"/>
    </source>
</evidence>
<protein>
    <submittedName>
        <fullName evidence="5">DEAD/DEAH box helicase domain-containing protein</fullName>
    </submittedName>
</protein>
<evidence type="ECO:0000313" key="6">
    <source>
        <dbReference type="Proteomes" id="UP000190027"/>
    </source>
</evidence>
<keyword evidence="5" id="KW-0378">Hydrolase</keyword>
<evidence type="ECO:0000259" key="4">
    <source>
        <dbReference type="PROSITE" id="PS51194"/>
    </source>
</evidence>
<dbReference type="Proteomes" id="UP000190027">
    <property type="component" value="Unassembled WGS sequence"/>
</dbReference>
<evidence type="ECO:0000256" key="2">
    <source>
        <dbReference type="ARBA" id="ARBA00022840"/>
    </source>
</evidence>
<dbReference type="PANTHER" id="PTHR47957">
    <property type="entry name" value="ATP-DEPENDENT HELICASE HRQ1"/>
    <property type="match status" value="1"/>
</dbReference>
<dbReference type="Gene3D" id="3.40.50.300">
    <property type="entry name" value="P-loop containing nucleotide triphosphate hydrolases"/>
    <property type="match status" value="2"/>
</dbReference>
<dbReference type="Gene3D" id="3.30.420.10">
    <property type="entry name" value="Ribonuclease H-like superfamily/Ribonuclease H"/>
    <property type="match status" value="1"/>
</dbReference>
<dbReference type="InterPro" id="IPR014001">
    <property type="entry name" value="Helicase_ATP-bd"/>
</dbReference>
<dbReference type="InterPro" id="IPR001650">
    <property type="entry name" value="Helicase_C-like"/>
</dbReference>
<dbReference type="InterPro" id="IPR027417">
    <property type="entry name" value="P-loop_NTPase"/>
</dbReference>
<dbReference type="PROSITE" id="PS51194">
    <property type="entry name" value="HELICASE_CTER"/>
    <property type="match status" value="1"/>
</dbReference>
<organism evidence="5 6">
    <name type="scientific">Paucidesulfovibrio gracilis DSM 16080</name>
    <dbReference type="NCBI Taxonomy" id="1121449"/>
    <lineage>
        <taxon>Bacteria</taxon>
        <taxon>Pseudomonadati</taxon>
        <taxon>Thermodesulfobacteriota</taxon>
        <taxon>Desulfovibrionia</taxon>
        <taxon>Desulfovibrionales</taxon>
        <taxon>Desulfovibrionaceae</taxon>
        <taxon>Paucidesulfovibrio</taxon>
    </lineage>
</organism>
<accession>A0A1T4Y3C6</accession>
<dbReference type="GO" id="GO:0006289">
    <property type="term" value="P:nucleotide-excision repair"/>
    <property type="evidence" value="ECO:0007669"/>
    <property type="project" value="TreeGrafter"/>
</dbReference>
<dbReference type="CDD" id="cd18797">
    <property type="entry name" value="SF2_C_Hrq"/>
    <property type="match status" value="1"/>
</dbReference>
<dbReference type="InterPro" id="IPR012337">
    <property type="entry name" value="RNaseH-like_sf"/>
</dbReference>
<dbReference type="Pfam" id="PF00271">
    <property type="entry name" value="Helicase_C"/>
    <property type="match status" value="1"/>
</dbReference>
<dbReference type="GO" id="GO:0036297">
    <property type="term" value="P:interstrand cross-link repair"/>
    <property type="evidence" value="ECO:0007669"/>
    <property type="project" value="TreeGrafter"/>
</dbReference>
<dbReference type="SMART" id="SM00487">
    <property type="entry name" value="DEXDc"/>
    <property type="match status" value="1"/>
</dbReference>
<dbReference type="PROSITE" id="PS51192">
    <property type="entry name" value="HELICASE_ATP_BIND_1"/>
    <property type="match status" value="1"/>
</dbReference>
<keyword evidence="2" id="KW-0067">ATP-binding</keyword>
<dbReference type="Pfam" id="PF00270">
    <property type="entry name" value="DEAD"/>
    <property type="match status" value="1"/>
</dbReference>
<gene>
    <name evidence="5" type="ORF">SAMN02745704_02711</name>
</gene>
<keyword evidence="1" id="KW-0547">Nucleotide-binding</keyword>
<dbReference type="SUPFAM" id="SSF52540">
    <property type="entry name" value="P-loop containing nucleoside triphosphate hydrolases"/>
    <property type="match status" value="1"/>
</dbReference>
<dbReference type="SMART" id="SM00490">
    <property type="entry name" value="HELICc"/>
    <property type="match status" value="1"/>
</dbReference>
<dbReference type="GO" id="GO:0003676">
    <property type="term" value="F:nucleic acid binding"/>
    <property type="evidence" value="ECO:0007669"/>
    <property type="project" value="InterPro"/>
</dbReference>
<reference evidence="5 6" key="1">
    <citation type="submission" date="2017-02" db="EMBL/GenBank/DDBJ databases">
        <authorList>
            <person name="Peterson S.W."/>
        </authorList>
    </citation>
    <scope>NUCLEOTIDE SEQUENCE [LARGE SCALE GENOMIC DNA]</scope>
    <source>
        <strain evidence="5 6">DSM 16080</strain>
    </source>
</reference>
<dbReference type="PANTHER" id="PTHR47957:SF3">
    <property type="entry name" value="ATP-DEPENDENT HELICASE HRQ1"/>
    <property type="match status" value="1"/>
</dbReference>
<dbReference type="OrthoDB" id="9815222at2"/>
<dbReference type="SUPFAM" id="SSF53098">
    <property type="entry name" value="Ribonuclease H-like"/>
    <property type="match status" value="1"/>
</dbReference>
<dbReference type="Pfam" id="PF09369">
    <property type="entry name" value="MZB"/>
    <property type="match status" value="1"/>
</dbReference>
<feature type="domain" description="Helicase C-terminal" evidence="4">
    <location>
        <begin position="280"/>
        <end position="432"/>
    </location>
</feature>
<evidence type="ECO:0000259" key="3">
    <source>
        <dbReference type="PROSITE" id="PS51192"/>
    </source>
</evidence>
<dbReference type="CDD" id="cd17923">
    <property type="entry name" value="DEXHc_Hrq1-like"/>
    <property type="match status" value="1"/>
</dbReference>
<evidence type="ECO:0000256" key="1">
    <source>
        <dbReference type="ARBA" id="ARBA00022741"/>
    </source>
</evidence>